<keyword evidence="3" id="KW-0238">DNA-binding</keyword>
<comment type="caution">
    <text evidence="6">The sequence shown here is derived from an EMBL/GenBank/DDBJ whole genome shotgun (WGS) entry which is preliminary data.</text>
</comment>
<dbReference type="InterPro" id="IPR007324">
    <property type="entry name" value="Sugar-bd_dom_put"/>
</dbReference>
<evidence type="ECO:0000313" key="7">
    <source>
        <dbReference type="Proteomes" id="UP000016566"/>
    </source>
</evidence>
<dbReference type="PANTHER" id="PTHR34294:SF1">
    <property type="entry name" value="TRANSCRIPTIONAL REGULATOR LSRR"/>
    <property type="match status" value="1"/>
</dbReference>
<dbReference type="STRING" id="1337093.MBELCI_2788"/>
<keyword evidence="4" id="KW-0804">Transcription</keyword>
<gene>
    <name evidence="6" type="ORF">MBELCI_2788</name>
</gene>
<keyword evidence="2" id="KW-0805">Transcription regulation</keyword>
<dbReference type="InterPro" id="IPR037171">
    <property type="entry name" value="NagB/RpiA_transferase-like"/>
</dbReference>
<accession>U2YN90</accession>
<dbReference type="Gene3D" id="3.40.50.1360">
    <property type="match status" value="1"/>
</dbReference>
<sequence length="326" mass="34058">MQGFCAMATTAKRREIDESLAIRAAWLHYAGGLTQAEVAERIGVSPVKAHRLVNWAAQNGAVKVSVVGEIADCVRLEAQLTRRFGLRGCEVVPDLGEPGLPLRALGPAGAAFLQREIVQHPGGVIGIGHGRTLAAAVESMPPFDALGSRFVSLLGGLARNYAANPHDVMHRLAGRSGAEAYVLPLPFFANSSADRDVLLAQPGVREVFDMAAQADLMLVGIGTTEPDAQLVASRMIRAEEISEVTRGGAVGEILGHFLDAEGRPVATGLSARTVAPALEVLRGRRVVALAGGPDKVAAIAAVLRGGWLDGLITDEVTAQALAALPE</sequence>
<dbReference type="Pfam" id="PF04198">
    <property type="entry name" value="Sugar-bind"/>
    <property type="match status" value="1"/>
</dbReference>
<dbReference type="InterPro" id="IPR036388">
    <property type="entry name" value="WH-like_DNA-bd_sf"/>
</dbReference>
<feature type="domain" description="Sugar-binding" evidence="5">
    <location>
        <begin position="70"/>
        <end position="321"/>
    </location>
</feature>
<dbReference type="GO" id="GO:0030246">
    <property type="term" value="F:carbohydrate binding"/>
    <property type="evidence" value="ECO:0007669"/>
    <property type="project" value="InterPro"/>
</dbReference>
<evidence type="ECO:0000313" key="6">
    <source>
        <dbReference type="EMBL" id="GAD56736.1"/>
    </source>
</evidence>
<dbReference type="Gene3D" id="1.10.10.10">
    <property type="entry name" value="Winged helix-like DNA-binding domain superfamily/Winged helix DNA-binding domain"/>
    <property type="match status" value="1"/>
</dbReference>
<proteinExistence type="inferred from homology"/>
<dbReference type="GO" id="GO:0003677">
    <property type="term" value="F:DNA binding"/>
    <property type="evidence" value="ECO:0007669"/>
    <property type="project" value="UniProtKB-KW"/>
</dbReference>
<comment type="similarity">
    <text evidence="1">Belongs to the SorC transcriptional regulatory family.</text>
</comment>
<dbReference type="InterPro" id="IPR051054">
    <property type="entry name" value="SorC_transcr_regulators"/>
</dbReference>
<evidence type="ECO:0000256" key="3">
    <source>
        <dbReference type="ARBA" id="ARBA00023125"/>
    </source>
</evidence>
<evidence type="ECO:0000256" key="4">
    <source>
        <dbReference type="ARBA" id="ARBA00023163"/>
    </source>
</evidence>
<dbReference type="Proteomes" id="UP000016566">
    <property type="component" value="Unassembled WGS sequence"/>
</dbReference>
<dbReference type="SUPFAM" id="SSF100950">
    <property type="entry name" value="NagB/RpiA/CoA transferase-like"/>
    <property type="match status" value="1"/>
</dbReference>
<reference evidence="6" key="1">
    <citation type="journal article" date="2013" name="Genome Announc.">
        <title>Draft Genome Sequence of Loktanella cinnabarina LL-001T, Isolated from Deep-Sea Floor Sediment.</title>
        <authorList>
            <person name="Nishi S."/>
            <person name="Tsubouchi T."/>
            <person name="Takaki Y."/>
            <person name="Koyanagi R."/>
            <person name="Satoh N."/>
            <person name="Maruyama T."/>
            <person name="Hatada Y."/>
        </authorList>
    </citation>
    <scope>NUCLEOTIDE SEQUENCE [LARGE SCALE GENOMIC DNA]</scope>
    <source>
        <strain evidence="6">LL-001</strain>
    </source>
</reference>
<keyword evidence="7" id="KW-1185">Reference proteome</keyword>
<organism evidence="6 7">
    <name type="scientific">Limimaricola cinnabarinus LL-001</name>
    <dbReference type="NCBI Taxonomy" id="1337093"/>
    <lineage>
        <taxon>Bacteria</taxon>
        <taxon>Pseudomonadati</taxon>
        <taxon>Pseudomonadota</taxon>
        <taxon>Alphaproteobacteria</taxon>
        <taxon>Rhodobacterales</taxon>
        <taxon>Paracoccaceae</taxon>
        <taxon>Limimaricola</taxon>
    </lineage>
</organism>
<evidence type="ECO:0000256" key="1">
    <source>
        <dbReference type="ARBA" id="ARBA00010466"/>
    </source>
</evidence>
<dbReference type="eggNOG" id="COG2390">
    <property type="taxonomic scope" value="Bacteria"/>
</dbReference>
<name>U2YN90_9RHOB</name>
<dbReference type="AlphaFoldDB" id="U2YN90"/>
<dbReference type="EMBL" id="BATB01000045">
    <property type="protein sequence ID" value="GAD56736.1"/>
    <property type="molecule type" value="Genomic_DNA"/>
</dbReference>
<evidence type="ECO:0000259" key="5">
    <source>
        <dbReference type="Pfam" id="PF04198"/>
    </source>
</evidence>
<dbReference type="PANTHER" id="PTHR34294">
    <property type="entry name" value="TRANSCRIPTIONAL REGULATOR-RELATED"/>
    <property type="match status" value="1"/>
</dbReference>
<evidence type="ECO:0000256" key="2">
    <source>
        <dbReference type="ARBA" id="ARBA00023015"/>
    </source>
</evidence>
<protein>
    <submittedName>
        <fullName evidence="6">Erythritol transcriptional regulator eryD</fullName>
    </submittedName>
</protein>